<reference evidence="2 3" key="2">
    <citation type="journal article" date="2017" name="Nature">
        <title>The Apostasia genome and the evolution of orchids.</title>
        <authorList>
            <person name="Zhang G.Q."/>
            <person name="Liu K.W."/>
            <person name="Li Z."/>
            <person name="Lohaus R."/>
            <person name="Hsiao Y.Y."/>
            <person name="Niu S.C."/>
            <person name="Wang J.Y."/>
            <person name="Lin Y.C."/>
            <person name="Xu Q."/>
            <person name="Chen L.J."/>
            <person name="Yoshida K."/>
            <person name="Fujiwara S."/>
            <person name="Wang Z.W."/>
            <person name="Zhang Y.Q."/>
            <person name="Mitsuda N."/>
            <person name="Wang M."/>
            <person name="Liu G.H."/>
            <person name="Pecoraro L."/>
            <person name="Huang H.X."/>
            <person name="Xiao X.J."/>
            <person name="Lin M."/>
            <person name="Wu X.Y."/>
            <person name="Wu W.L."/>
            <person name="Chen Y.Y."/>
            <person name="Chang S.B."/>
            <person name="Sakamoto S."/>
            <person name="Ohme-Takagi M."/>
            <person name="Yagi M."/>
            <person name="Zeng S.J."/>
            <person name="Shen C.Y."/>
            <person name="Yeh C.M."/>
            <person name="Luo Y.B."/>
            <person name="Tsai W.C."/>
            <person name="Van de Peer Y."/>
            <person name="Liu Z.J."/>
        </authorList>
    </citation>
    <scope>NUCLEOTIDE SEQUENCE [LARGE SCALE GENOMIC DNA]</scope>
    <source>
        <tissue evidence="2">The whole plant</tissue>
    </source>
</reference>
<accession>A0A2I0WID9</accession>
<reference evidence="2 3" key="1">
    <citation type="journal article" date="2016" name="Sci. Rep.">
        <title>The Dendrobium catenatum Lindl. genome sequence provides insights into polysaccharide synthase, floral development and adaptive evolution.</title>
        <authorList>
            <person name="Zhang G.Q."/>
            <person name="Xu Q."/>
            <person name="Bian C."/>
            <person name="Tsai W.C."/>
            <person name="Yeh C.M."/>
            <person name="Liu K.W."/>
            <person name="Yoshida K."/>
            <person name="Zhang L.S."/>
            <person name="Chang S.B."/>
            <person name="Chen F."/>
            <person name="Shi Y."/>
            <person name="Su Y.Y."/>
            <person name="Zhang Y.Q."/>
            <person name="Chen L.J."/>
            <person name="Yin Y."/>
            <person name="Lin M."/>
            <person name="Huang H."/>
            <person name="Deng H."/>
            <person name="Wang Z.W."/>
            <person name="Zhu S.L."/>
            <person name="Zhao X."/>
            <person name="Deng C."/>
            <person name="Niu S.C."/>
            <person name="Huang J."/>
            <person name="Wang M."/>
            <person name="Liu G.H."/>
            <person name="Yang H.J."/>
            <person name="Xiao X.J."/>
            <person name="Hsiao Y.Y."/>
            <person name="Wu W.L."/>
            <person name="Chen Y.Y."/>
            <person name="Mitsuda N."/>
            <person name="Ohme-Takagi M."/>
            <person name="Luo Y.B."/>
            <person name="Van de Peer Y."/>
            <person name="Liu Z.J."/>
        </authorList>
    </citation>
    <scope>NUCLEOTIDE SEQUENCE [LARGE SCALE GENOMIC DNA]</scope>
    <source>
        <tissue evidence="2">The whole plant</tissue>
    </source>
</reference>
<feature type="compositionally biased region" description="Low complexity" evidence="1">
    <location>
        <begin position="35"/>
        <end position="44"/>
    </location>
</feature>
<feature type="compositionally biased region" description="Basic and acidic residues" evidence="1">
    <location>
        <begin position="45"/>
        <end position="63"/>
    </location>
</feature>
<dbReference type="Proteomes" id="UP000233837">
    <property type="component" value="Unassembled WGS sequence"/>
</dbReference>
<feature type="region of interest" description="Disordered" evidence="1">
    <location>
        <begin position="1"/>
        <end position="63"/>
    </location>
</feature>
<dbReference type="AlphaFoldDB" id="A0A2I0WID9"/>
<keyword evidence="3" id="KW-1185">Reference proteome</keyword>
<gene>
    <name evidence="2" type="ORF">MA16_Dca026155</name>
</gene>
<feature type="compositionally biased region" description="Polar residues" evidence="1">
    <location>
        <begin position="136"/>
        <end position="154"/>
    </location>
</feature>
<protein>
    <submittedName>
        <fullName evidence="2">Uncharacterized protein</fullName>
    </submittedName>
</protein>
<sequence>MELDLMGLLERSAPAPTSMESPPVVEDDGVDVRLELSLGLSSGEGESRKRARESDEAVIEKKPKMEEGSVPSVLQVMPAIFPRPISCCYSCMISDWLPISMEDVGNNVYEPRAKLSFTLETNEAAACDLQAEVVGESSSPESQKSGTSVLQLFC</sequence>
<proteinExistence type="predicted"/>
<evidence type="ECO:0000256" key="1">
    <source>
        <dbReference type="SAM" id="MobiDB-lite"/>
    </source>
</evidence>
<evidence type="ECO:0000313" key="3">
    <source>
        <dbReference type="Proteomes" id="UP000233837"/>
    </source>
</evidence>
<dbReference type="EMBL" id="KZ502602">
    <property type="protein sequence ID" value="PKU75426.1"/>
    <property type="molecule type" value="Genomic_DNA"/>
</dbReference>
<name>A0A2I0WID9_9ASPA</name>
<evidence type="ECO:0000313" key="2">
    <source>
        <dbReference type="EMBL" id="PKU75426.1"/>
    </source>
</evidence>
<organism evidence="2 3">
    <name type="scientific">Dendrobium catenatum</name>
    <dbReference type="NCBI Taxonomy" id="906689"/>
    <lineage>
        <taxon>Eukaryota</taxon>
        <taxon>Viridiplantae</taxon>
        <taxon>Streptophyta</taxon>
        <taxon>Embryophyta</taxon>
        <taxon>Tracheophyta</taxon>
        <taxon>Spermatophyta</taxon>
        <taxon>Magnoliopsida</taxon>
        <taxon>Liliopsida</taxon>
        <taxon>Asparagales</taxon>
        <taxon>Orchidaceae</taxon>
        <taxon>Epidendroideae</taxon>
        <taxon>Malaxideae</taxon>
        <taxon>Dendrobiinae</taxon>
        <taxon>Dendrobium</taxon>
    </lineage>
</organism>
<feature type="region of interest" description="Disordered" evidence="1">
    <location>
        <begin position="135"/>
        <end position="154"/>
    </location>
</feature>